<dbReference type="FunFam" id="3.40.50.2000:FF:000056">
    <property type="entry name" value="Glycosyltransferase"/>
    <property type="match status" value="1"/>
</dbReference>
<dbReference type="InterPro" id="IPR002213">
    <property type="entry name" value="UDP_glucos_trans"/>
</dbReference>
<evidence type="ECO:0000256" key="1">
    <source>
        <dbReference type="ARBA" id="ARBA00009995"/>
    </source>
</evidence>
<comment type="caution">
    <text evidence="6">The sequence shown here is derived from an EMBL/GenBank/DDBJ whole genome shotgun (WGS) entry which is preliminary data.</text>
</comment>
<keyword evidence="3 4" id="KW-0808">Transferase</keyword>
<dbReference type="InterPro" id="IPR050481">
    <property type="entry name" value="UDP-glycosyltransf_plant"/>
</dbReference>
<accession>A0A438F9T8</accession>
<dbReference type="PROSITE" id="PS00375">
    <property type="entry name" value="UDPGT"/>
    <property type="match status" value="1"/>
</dbReference>
<dbReference type="Gene3D" id="3.40.50.2000">
    <property type="entry name" value="Glycogen Phosphorylase B"/>
    <property type="match status" value="2"/>
</dbReference>
<evidence type="ECO:0000313" key="6">
    <source>
        <dbReference type="EMBL" id="RVW56717.1"/>
    </source>
</evidence>
<dbReference type="SUPFAM" id="SSF53756">
    <property type="entry name" value="UDP-Glycosyltransferase/glycogen phosphorylase"/>
    <property type="match status" value="1"/>
</dbReference>
<organism evidence="6 7">
    <name type="scientific">Vitis vinifera</name>
    <name type="common">Grape</name>
    <dbReference type="NCBI Taxonomy" id="29760"/>
    <lineage>
        <taxon>Eukaryota</taxon>
        <taxon>Viridiplantae</taxon>
        <taxon>Streptophyta</taxon>
        <taxon>Embryophyta</taxon>
        <taxon>Tracheophyta</taxon>
        <taxon>Spermatophyta</taxon>
        <taxon>Magnoliopsida</taxon>
        <taxon>eudicotyledons</taxon>
        <taxon>Gunneridae</taxon>
        <taxon>Pentapetalae</taxon>
        <taxon>rosids</taxon>
        <taxon>Vitales</taxon>
        <taxon>Vitaceae</taxon>
        <taxon>Viteae</taxon>
        <taxon>Vitis</taxon>
    </lineage>
</organism>
<comment type="similarity">
    <text evidence="1 4">Belongs to the UDP-glycosyltransferase family.</text>
</comment>
<keyword evidence="2 4" id="KW-0328">Glycosyltransferase</keyword>
<evidence type="ECO:0000256" key="2">
    <source>
        <dbReference type="ARBA" id="ARBA00022676"/>
    </source>
</evidence>
<dbReference type="FunFam" id="3.40.50.2000:FF:000080">
    <property type="entry name" value="Glycosyltransferase"/>
    <property type="match status" value="1"/>
</dbReference>
<dbReference type="CDD" id="cd03784">
    <property type="entry name" value="GT1_Gtf-like"/>
    <property type="match status" value="1"/>
</dbReference>
<dbReference type="AlphaFoldDB" id="A0A438F9T8"/>
<evidence type="ECO:0000313" key="7">
    <source>
        <dbReference type="Proteomes" id="UP000288805"/>
    </source>
</evidence>
<dbReference type="Pfam" id="PF00201">
    <property type="entry name" value="UDPGT"/>
    <property type="match status" value="1"/>
</dbReference>
<reference evidence="6 7" key="1">
    <citation type="journal article" date="2018" name="PLoS Genet.">
        <title>Population sequencing reveals clonal diversity and ancestral inbreeding in the grapevine cultivar Chardonnay.</title>
        <authorList>
            <person name="Roach M.J."/>
            <person name="Johnson D.L."/>
            <person name="Bohlmann J."/>
            <person name="van Vuuren H.J."/>
            <person name="Jones S.J."/>
            <person name="Pretorius I.S."/>
            <person name="Schmidt S.A."/>
            <person name="Borneman A.R."/>
        </authorList>
    </citation>
    <scope>NUCLEOTIDE SEQUENCE [LARGE SCALE GENOMIC DNA]</scope>
    <source>
        <strain evidence="7">cv. Chardonnay</strain>
        <tissue evidence="6">Leaf</tissue>
    </source>
</reference>
<proteinExistence type="inferred from homology"/>
<evidence type="ECO:0000256" key="4">
    <source>
        <dbReference type="RuleBase" id="RU003718"/>
    </source>
</evidence>
<name>A0A438F9T8_VITVI</name>
<dbReference type="InterPro" id="IPR035595">
    <property type="entry name" value="UDP_glycos_trans_CS"/>
</dbReference>
<evidence type="ECO:0000256" key="3">
    <source>
        <dbReference type="ARBA" id="ARBA00022679"/>
    </source>
</evidence>
<dbReference type="PANTHER" id="PTHR48048:SF94">
    <property type="entry name" value="GLYCOSYLTRANSFERASE"/>
    <property type="match status" value="1"/>
</dbReference>
<evidence type="ECO:0000256" key="5">
    <source>
        <dbReference type="RuleBase" id="RU362057"/>
    </source>
</evidence>
<dbReference type="Proteomes" id="UP000288805">
    <property type="component" value="Unassembled WGS sequence"/>
</dbReference>
<dbReference type="EC" id="2.4.1.-" evidence="5"/>
<dbReference type="PANTHER" id="PTHR48048">
    <property type="entry name" value="GLYCOSYLTRANSFERASE"/>
    <property type="match status" value="1"/>
</dbReference>
<gene>
    <name evidence="6" type="primary">UGT71K2_2</name>
    <name evidence="6" type="ORF">CK203_095732</name>
</gene>
<protein>
    <recommendedName>
        <fullName evidence="5">Glycosyltransferase</fullName>
        <ecNumber evidence="5">2.4.1.-</ecNumber>
    </recommendedName>
</protein>
<dbReference type="EMBL" id="QGNW01001072">
    <property type="protein sequence ID" value="RVW56717.1"/>
    <property type="molecule type" value="Genomic_DNA"/>
</dbReference>
<dbReference type="GO" id="GO:0035251">
    <property type="term" value="F:UDP-glucosyltransferase activity"/>
    <property type="evidence" value="ECO:0007669"/>
    <property type="project" value="InterPro"/>
</dbReference>
<sequence>MKKAELVFVPVAFRGHLVSTVEFAKRLIQRDDRFSVTILSINSPFGPDAHGYNKSHLAFEPGLRLIDLPPQDPPPPHLKKSIAQFLSVYIESYIPHVKDAIINLKSTRPLVGVVLDFVCISMIDVANELGLPSYLFLTSGAALVSLMLYLPTRHTQISAAFEDADPELVIPGFINPVPVSVLPEALRDKHGDYASFIKVAQRFREAKGIIINTFTELEPFLVGSFSDGQAPPVYTVGPVLDLEGQAHSSADRADHDKVMAWLDTQPESSVMFLCFGSLGTFDVPQVREIALGLERSGHRFLWSLRRPPPDGKFGSPSEGTNLDEMLPEGFMERIGGKGMICGWAPQVKVLAHEAIAGFVSHCGWNSILESVWNSVPIVTWPLYAEQKLNAFEMEKELGLAVEMRLDSRYDGDVVMAEEIDGAVRRVMKADSTVRKMVKEMGEKSRRALMEGGSSYNSFERLIHAMTNTR</sequence>